<accession>A0A395T4Z2</accession>
<dbReference type="SUPFAM" id="SSF51395">
    <property type="entry name" value="FMN-linked oxidoreductases"/>
    <property type="match status" value="1"/>
</dbReference>
<dbReference type="Pfam" id="PF00724">
    <property type="entry name" value="Oxidored_FMN"/>
    <property type="match status" value="1"/>
</dbReference>
<reference evidence="2 3" key="1">
    <citation type="journal article" date="2018" name="PLoS Pathog.">
        <title>Evolution of structural diversity of trichothecenes, a family of toxins produced by plant pathogenic and entomopathogenic fungi.</title>
        <authorList>
            <person name="Proctor R.H."/>
            <person name="McCormick S.P."/>
            <person name="Kim H.S."/>
            <person name="Cardoza R.E."/>
            <person name="Stanley A.M."/>
            <person name="Lindo L."/>
            <person name="Kelly A."/>
            <person name="Brown D.W."/>
            <person name="Lee T."/>
            <person name="Vaughan M.M."/>
            <person name="Alexander N.J."/>
            <person name="Busman M."/>
            <person name="Gutierrez S."/>
        </authorList>
    </citation>
    <scope>NUCLEOTIDE SEQUENCE [LARGE SCALE GENOMIC DNA]</scope>
    <source>
        <strain evidence="2 3">NRRL 20695</strain>
    </source>
</reference>
<feature type="domain" description="NADH:flavin oxidoreductase/NADH oxidase N-terminal" evidence="1">
    <location>
        <begin position="61"/>
        <end position="433"/>
    </location>
</feature>
<dbReference type="InterPro" id="IPR001155">
    <property type="entry name" value="OxRdtase_FMN_N"/>
</dbReference>
<dbReference type="CDD" id="cd02932">
    <property type="entry name" value="OYE_YqiM_FMN"/>
    <property type="match status" value="1"/>
</dbReference>
<dbReference type="Proteomes" id="UP000266234">
    <property type="component" value="Unassembled WGS sequence"/>
</dbReference>
<dbReference type="GO" id="GO:0050661">
    <property type="term" value="F:NADP binding"/>
    <property type="evidence" value="ECO:0007669"/>
    <property type="project" value="InterPro"/>
</dbReference>
<proteinExistence type="predicted"/>
<dbReference type="GO" id="GO:0003959">
    <property type="term" value="F:NADPH dehydrogenase activity"/>
    <property type="evidence" value="ECO:0007669"/>
    <property type="project" value="InterPro"/>
</dbReference>
<dbReference type="InterPro" id="IPR044152">
    <property type="entry name" value="YqjM-like"/>
</dbReference>
<gene>
    <name evidence="2" type="ORF">FLONG3_2447</name>
</gene>
<comment type="caution">
    <text evidence="2">The sequence shown here is derived from an EMBL/GenBank/DDBJ whole genome shotgun (WGS) entry which is preliminary data.</text>
</comment>
<dbReference type="InterPro" id="IPR013785">
    <property type="entry name" value="Aldolase_TIM"/>
</dbReference>
<protein>
    <submittedName>
        <fullName evidence="2">Nadph dehydrogenase</fullName>
    </submittedName>
</protein>
<dbReference type="PANTHER" id="PTHR43303">
    <property type="entry name" value="NADPH DEHYDROGENASE C23G7.10C-RELATED"/>
    <property type="match status" value="1"/>
</dbReference>
<evidence type="ECO:0000313" key="2">
    <source>
        <dbReference type="EMBL" id="RGP79392.1"/>
    </source>
</evidence>
<dbReference type="AlphaFoldDB" id="A0A395T4Z2"/>
<dbReference type="Gene3D" id="3.20.20.70">
    <property type="entry name" value="Aldolase class I"/>
    <property type="match status" value="1"/>
</dbReference>
<organism evidence="2 3">
    <name type="scientific">Fusarium longipes</name>
    <dbReference type="NCBI Taxonomy" id="694270"/>
    <lineage>
        <taxon>Eukaryota</taxon>
        <taxon>Fungi</taxon>
        <taxon>Dikarya</taxon>
        <taxon>Ascomycota</taxon>
        <taxon>Pezizomycotina</taxon>
        <taxon>Sordariomycetes</taxon>
        <taxon>Hypocreomycetidae</taxon>
        <taxon>Hypocreales</taxon>
        <taxon>Nectriaceae</taxon>
        <taxon>Fusarium</taxon>
    </lineage>
</organism>
<dbReference type="OrthoDB" id="72788at2759"/>
<evidence type="ECO:0000313" key="3">
    <source>
        <dbReference type="Proteomes" id="UP000266234"/>
    </source>
</evidence>
<dbReference type="GO" id="GO:0010181">
    <property type="term" value="F:FMN binding"/>
    <property type="evidence" value="ECO:0007669"/>
    <property type="project" value="InterPro"/>
</dbReference>
<sequence length="448" mass="48857">MPCLCSQDIIGHELAFITYFVFSALYCLSELMTLNNQVLLYSGFKPSPGTALPESHTKSALFTPLKVRGLHLQNRIAVSPMGTFSAVDGHLTDFHLVHLGSFALKGAALVIVEATAVAPNGRVSTGDSGLWTDSQIPPLKRIVDFIHSQGQKAGIQLCHSGRKGSMVPPWFAKGDPMADFPLANESEGGWPNDVWAPSAISAGPGYPIPKEMDSIQINLVVSQFASAAKRAVDAGVDFIELHGAHGYLIHQFLSPLTNHRTDEYGGSFKNRTRFLFQVLNAVRQVIPESIVLSLRISAVEWMEWSGQECWTFEESVRLAKLLPAAGIDILDVSSGGNHRDQKIDIHPYYQVDLAHRIRKAIKADGIGLLIAAVGFVDNADMAESIVGGKHQSSGTLNGRNEQESEQETQADLVLVGRQFLRDTGFVLTAAQSLDVSIQRPLQYLKGYK</sequence>
<dbReference type="STRING" id="694270.A0A395T4Z2"/>
<name>A0A395T4Z2_9HYPO</name>
<evidence type="ECO:0000259" key="1">
    <source>
        <dbReference type="Pfam" id="PF00724"/>
    </source>
</evidence>
<dbReference type="PANTHER" id="PTHR43303:SF2">
    <property type="entry name" value="INDOLEAMINE 2,3-DIOXYGENASE PYRROLE 2,3-DIOXYGENASE (AFU_ORTHOLOGUE AFUA_5G01450"/>
    <property type="match status" value="1"/>
</dbReference>
<dbReference type="EMBL" id="PXOG01000047">
    <property type="protein sequence ID" value="RGP79392.1"/>
    <property type="molecule type" value="Genomic_DNA"/>
</dbReference>
<keyword evidence="3" id="KW-1185">Reference proteome</keyword>